<evidence type="ECO:0000256" key="1">
    <source>
        <dbReference type="SAM" id="SignalP"/>
    </source>
</evidence>
<keyword evidence="1" id="KW-0732">Signal</keyword>
<evidence type="ECO:0000313" key="2">
    <source>
        <dbReference type="EMBL" id="KFM70837.1"/>
    </source>
</evidence>
<accession>A0A087U0E8</accession>
<proteinExistence type="predicted"/>
<keyword evidence="3" id="KW-1185">Reference proteome</keyword>
<organism evidence="2 3">
    <name type="scientific">Stegodyphus mimosarum</name>
    <name type="common">African social velvet spider</name>
    <dbReference type="NCBI Taxonomy" id="407821"/>
    <lineage>
        <taxon>Eukaryota</taxon>
        <taxon>Metazoa</taxon>
        <taxon>Ecdysozoa</taxon>
        <taxon>Arthropoda</taxon>
        <taxon>Chelicerata</taxon>
        <taxon>Arachnida</taxon>
        <taxon>Araneae</taxon>
        <taxon>Araneomorphae</taxon>
        <taxon>Entelegynae</taxon>
        <taxon>Eresoidea</taxon>
        <taxon>Eresidae</taxon>
        <taxon>Stegodyphus</taxon>
    </lineage>
</organism>
<evidence type="ECO:0000313" key="3">
    <source>
        <dbReference type="Proteomes" id="UP000054359"/>
    </source>
</evidence>
<reference evidence="2 3" key="1">
    <citation type="submission" date="2013-11" db="EMBL/GenBank/DDBJ databases">
        <title>Genome sequencing of Stegodyphus mimosarum.</title>
        <authorList>
            <person name="Bechsgaard J."/>
        </authorList>
    </citation>
    <scope>NUCLEOTIDE SEQUENCE [LARGE SCALE GENOMIC DNA]</scope>
</reference>
<dbReference type="Proteomes" id="UP000054359">
    <property type="component" value="Unassembled WGS sequence"/>
</dbReference>
<name>A0A087U0E8_STEMI</name>
<dbReference type="OrthoDB" id="10318119at2759"/>
<dbReference type="EMBL" id="KK117577">
    <property type="protein sequence ID" value="KFM70837.1"/>
    <property type="molecule type" value="Genomic_DNA"/>
</dbReference>
<sequence>MNIFWVFVVASALALVSCDDVPNDPELKAVQKKLEKLDLIEKMIAAILAISKKTEQRSDCIPFGGECSLIAGLNCCGFRNWCNYHDEYVPADKYNPARYINRCREGSLTAWAEDKWEDLFG</sequence>
<gene>
    <name evidence="2" type="ORF">X975_23417</name>
</gene>
<protein>
    <submittedName>
        <fullName evidence="2">Uncharacterized protein</fullName>
    </submittedName>
</protein>
<dbReference type="AlphaFoldDB" id="A0A087U0E8"/>
<feature type="chain" id="PRO_5001830060" evidence="1">
    <location>
        <begin position="19"/>
        <end position="121"/>
    </location>
</feature>
<feature type="signal peptide" evidence="1">
    <location>
        <begin position="1"/>
        <end position="18"/>
    </location>
</feature>
<feature type="non-terminal residue" evidence="2">
    <location>
        <position position="121"/>
    </location>
</feature>